<dbReference type="SUPFAM" id="SSF55383">
    <property type="entry name" value="Copper amine oxidase, domain N"/>
    <property type="match status" value="1"/>
</dbReference>
<organism evidence="3 4">
    <name type="scientific">Paenibacillus nasutitermitis</name>
    <dbReference type="NCBI Taxonomy" id="1652958"/>
    <lineage>
        <taxon>Bacteria</taxon>
        <taxon>Bacillati</taxon>
        <taxon>Bacillota</taxon>
        <taxon>Bacilli</taxon>
        <taxon>Bacillales</taxon>
        <taxon>Paenibacillaceae</taxon>
        <taxon>Paenibacillus</taxon>
    </lineage>
</organism>
<feature type="chain" id="PRO_5037138533" description="Copper amine oxidase-like N-terminal domain-containing protein" evidence="1">
    <location>
        <begin position="39"/>
        <end position="382"/>
    </location>
</feature>
<name>A0A916Z7T9_9BACL</name>
<accession>A0A916Z7T9</accession>
<dbReference type="EMBL" id="BMHP01000003">
    <property type="protein sequence ID" value="GGD80778.1"/>
    <property type="molecule type" value="Genomic_DNA"/>
</dbReference>
<dbReference type="InterPro" id="IPR012854">
    <property type="entry name" value="Cu_amine_oxidase-like_N"/>
</dbReference>
<sequence>MNIIQQGMVHKFMKKKVALSSLITATAASLMFAPSSDAASTEQAVQFQMDQLTYSNESVKHLLATAPFELHGHVMVPLREMALSLGSNVTWDQTNPTTTLSGPAFGEIKLTIDSNIALNAQGEQIQLPERVKLEKGSVFVPLRSVAVLMKAQLKWEPSSRTVTVSQHSDSADRIHVNYDFNKDKQGWNGGFSDLPVDYNPDIYELEHTRELIPLTDQHEPKYGLKLSGVNRSDDLFMFLSRDVGGLIPNTTYDVKMNFAMYTEQKAGLGGVGGAPAESVYVKAGIVNKEPKAVKVNTAGNPYYRMNVDIGEQSNSGEDAKVIGNIAKPDPDKEGFQRVDFEYSATVTSNAHGKIYLLIGTDSGFEGLSTLYYSDIQVTATPK</sequence>
<evidence type="ECO:0000313" key="3">
    <source>
        <dbReference type="EMBL" id="GGD80778.1"/>
    </source>
</evidence>
<keyword evidence="4" id="KW-1185">Reference proteome</keyword>
<gene>
    <name evidence="3" type="ORF">GCM10010911_43650</name>
</gene>
<dbReference type="Gene3D" id="3.30.457.10">
    <property type="entry name" value="Copper amine oxidase-like, N-terminal domain"/>
    <property type="match status" value="1"/>
</dbReference>
<dbReference type="Proteomes" id="UP000612456">
    <property type="component" value="Unassembled WGS sequence"/>
</dbReference>
<keyword evidence="1" id="KW-0732">Signal</keyword>
<protein>
    <recommendedName>
        <fullName evidence="2">Copper amine oxidase-like N-terminal domain-containing protein</fullName>
    </recommendedName>
</protein>
<dbReference type="AlphaFoldDB" id="A0A916Z7T9"/>
<evidence type="ECO:0000259" key="2">
    <source>
        <dbReference type="Pfam" id="PF07833"/>
    </source>
</evidence>
<dbReference type="Pfam" id="PF07833">
    <property type="entry name" value="Cu_amine_oxidN1"/>
    <property type="match status" value="1"/>
</dbReference>
<feature type="domain" description="Copper amine oxidase-like N-terminal" evidence="2">
    <location>
        <begin position="64"/>
        <end position="164"/>
    </location>
</feature>
<feature type="signal peptide" evidence="1">
    <location>
        <begin position="1"/>
        <end position="38"/>
    </location>
</feature>
<evidence type="ECO:0000313" key="4">
    <source>
        <dbReference type="Proteomes" id="UP000612456"/>
    </source>
</evidence>
<dbReference type="InterPro" id="IPR036582">
    <property type="entry name" value="Mao_N_sf"/>
</dbReference>
<reference evidence="3" key="1">
    <citation type="journal article" date="2014" name="Int. J. Syst. Evol. Microbiol.">
        <title>Complete genome sequence of Corynebacterium casei LMG S-19264T (=DSM 44701T), isolated from a smear-ripened cheese.</title>
        <authorList>
            <consortium name="US DOE Joint Genome Institute (JGI-PGF)"/>
            <person name="Walter F."/>
            <person name="Albersmeier A."/>
            <person name="Kalinowski J."/>
            <person name="Ruckert C."/>
        </authorList>
    </citation>
    <scope>NUCLEOTIDE SEQUENCE</scope>
    <source>
        <strain evidence="3">CGMCC 1.15178</strain>
    </source>
</reference>
<comment type="caution">
    <text evidence="3">The sequence shown here is derived from an EMBL/GenBank/DDBJ whole genome shotgun (WGS) entry which is preliminary data.</text>
</comment>
<reference evidence="3" key="2">
    <citation type="submission" date="2020-09" db="EMBL/GenBank/DDBJ databases">
        <authorList>
            <person name="Sun Q."/>
            <person name="Zhou Y."/>
        </authorList>
    </citation>
    <scope>NUCLEOTIDE SEQUENCE</scope>
    <source>
        <strain evidence="3">CGMCC 1.15178</strain>
    </source>
</reference>
<proteinExistence type="predicted"/>
<evidence type="ECO:0000256" key="1">
    <source>
        <dbReference type="SAM" id="SignalP"/>
    </source>
</evidence>